<keyword evidence="1" id="KW-0645">Protease</keyword>
<feature type="transmembrane region" description="Helical" evidence="2">
    <location>
        <begin position="34"/>
        <end position="55"/>
    </location>
</feature>
<keyword evidence="5" id="KW-1185">Reference proteome</keyword>
<accession>B2GL40</accession>
<name>B2GL40_KOCRD</name>
<dbReference type="SUPFAM" id="SSF54211">
    <property type="entry name" value="Ribosomal protein S5 domain 2-like"/>
    <property type="match status" value="1"/>
</dbReference>
<feature type="active site" evidence="1">
    <location>
        <position position="311"/>
    </location>
</feature>
<dbReference type="EC" id="3.4.21.53" evidence="1"/>
<dbReference type="InterPro" id="IPR014721">
    <property type="entry name" value="Ribsml_uS5_D2-typ_fold_subgr"/>
</dbReference>
<dbReference type="GO" id="GO:0006508">
    <property type="term" value="P:proteolysis"/>
    <property type="evidence" value="ECO:0007669"/>
    <property type="project" value="UniProtKB-KW"/>
</dbReference>
<comment type="similarity">
    <text evidence="1">Belongs to the peptidase S16 family.</text>
</comment>
<sequence length="373" mass="38464">MESEQSTEQGPGVTAAERTGIWRRLTRRRPLPSVALLATSVLLVAAVVIPAPYVVESAGPTFNTVGTHDDKQLVKIGGAPTYPSDGQLDLTTVYVTGGPSGRLNAVNALLGWLDPADAVIPEDTLYPPQTTRQEVDDSNAAAMATSQDDSVAAALSYLHRPYTTTLTVHGVVGGGASDGVLEAGDELVAVEGTKVTSLQQLRSRLDAVGSHGADVTVRRGGETLTRHVDLTQQEGSSSWQLGVYLVPRYDFPVSVDFQLEQVGGPSAGMMLALGIIEELTPGSMAGDQHIAGTGTITADGTVGPIGGIRQKLQGAADSGATYFLAPSENCSEVTGHVPDGLTVVEVGTLTEAVGAVEHAAAGSVSDLPSCGTR</sequence>
<reference evidence="4 5" key="1">
    <citation type="journal article" date="2008" name="J. Bacteriol.">
        <title>Complete genome sequence of the soil actinomycete Kocuria rhizophila.</title>
        <authorList>
            <person name="Takarada H."/>
            <person name="Sekine M."/>
            <person name="Kosugi H."/>
            <person name="Matsuo Y."/>
            <person name="Fujisawa T."/>
            <person name="Omata S."/>
            <person name="Kishi E."/>
            <person name="Shimizu A."/>
            <person name="Tsukatani N."/>
            <person name="Tanikawa S."/>
            <person name="Fujita N."/>
            <person name="Harayama S."/>
        </authorList>
    </citation>
    <scope>NUCLEOTIDE SEQUENCE [LARGE SCALE GENOMIC DNA]</scope>
    <source>
        <strain evidence="5">ATCC 9341 / DSM 348 / NBRC 103217 / DC2201</strain>
    </source>
</reference>
<dbReference type="EMBL" id="AP009152">
    <property type="protein sequence ID" value="BAG29216.1"/>
    <property type="molecule type" value="Genomic_DNA"/>
</dbReference>
<evidence type="ECO:0000256" key="2">
    <source>
        <dbReference type="SAM" id="Phobius"/>
    </source>
</evidence>
<dbReference type="Gene3D" id="3.30.230.10">
    <property type="match status" value="1"/>
</dbReference>
<dbReference type="InterPro" id="IPR036034">
    <property type="entry name" value="PDZ_sf"/>
</dbReference>
<dbReference type="GO" id="GO:0004252">
    <property type="term" value="F:serine-type endopeptidase activity"/>
    <property type="evidence" value="ECO:0007669"/>
    <property type="project" value="UniProtKB-UniRule"/>
</dbReference>
<evidence type="ECO:0000313" key="5">
    <source>
        <dbReference type="Proteomes" id="UP000008838"/>
    </source>
</evidence>
<dbReference type="Proteomes" id="UP000008838">
    <property type="component" value="Chromosome"/>
</dbReference>
<dbReference type="SMR" id="B2GL40"/>
<dbReference type="GO" id="GO:0030163">
    <property type="term" value="P:protein catabolic process"/>
    <property type="evidence" value="ECO:0007669"/>
    <property type="project" value="InterPro"/>
</dbReference>
<comment type="catalytic activity">
    <reaction evidence="1">
        <text>Hydrolysis of proteins in presence of ATP.</text>
        <dbReference type="EC" id="3.4.21.53"/>
    </reaction>
</comment>
<keyword evidence="1" id="KW-0378">Hydrolase</keyword>
<dbReference type="STRING" id="378753.KRH_08690"/>
<evidence type="ECO:0000259" key="3">
    <source>
        <dbReference type="PROSITE" id="PS51786"/>
    </source>
</evidence>
<dbReference type="GO" id="GO:0005524">
    <property type="term" value="F:ATP binding"/>
    <property type="evidence" value="ECO:0007669"/>
    <property type="project" value="InterPro"/>
</dbReference>
<keyword evidence="1" id="KW-0720">Serine protease</keyword>
<dbReference type="PROSITE" id="PS51786">
    <property type="entry name" value="LON_PROTEOLYTIC"/>
    <property type="match status" value="1"/>
</dbReference>
<feature type="active site" evidence="1">
    <location>
        <position position="266"/>
    </location>
</feature>
<dbReference type="eggNOG" id="COG3480">
    <property type="taxonomic scope" value="Bacteria"/>
</dbReference>
<dbReference type="AlphaFoldDB" id="B2GL40"/>
<dbReference type="InterPro" id="IPR027065">
    <property type="entry name" value="Lon_Prtase"/>
</dbReference>
<keyword evidence="2" id="KW-0812">Transmembrane</keyword>
<dbReference type="KEGG" id="krh:KRH_08690"/>
<protein>
    <recommendedName>
        <fullName evidence="1">endopeptidase La</fullName>
        <ecNumber evidence="1">3.4.21.53</ecNumber>
    </recommendedName>
</protein>
<dbReference type="GO" id="GO:0004176">
    <property type="term" value="F:ATP-dependent peptidase activity"/>
    <property type="evidence" value="ECO:0007669"/>
    <property type="project" value="UniProtKB-UniRule"/>
</dbReference>
<evidence type="ECO:0000256" key="1">
    <source>
        <dbReference type="PROSITE-ProRule" id="PRU01122"/>
    </source>
</evidence>
<dbReference type="HOGENOM" id="CLU_042037_1_0_11"/>
<dbReference type="Pfam" id="PF05362">
    <property type="entry name" value="Lon_C"/>
    <property type="match status" value="1"/>
</dbReference>
<organism evidence="4 5">
    <name type="scientific">Kocuria rhizophila (strain ATCC 9341 / DSM 348 / NBRC 103217 / DC2201)</name>
    <dbReference type="NCBI Taxonomy" id="378753"/>
    <lineage>
        <taxon>Bacteria</taxon>
        <taxon>Bacillati</taxon>
        <taxon>Actinomycetota</taxon>
        <taxon>Actinomycetes</taxon>
        <taxon>Micrococcales</taxon>
        <taxon>Micrococcaceae</taxon>
        <taxon>Kocuria</taxon>
    </lineage>
</organism>
<keyword evidence="2" id="KW-0472">Membrane</keyword>
<dbReference type="RefSeq" id="WP_012397937.1">
    <property type="nucleotide sequence ID" value="NC_010617.1"/>
</dbReference>
<dbReference type="MEROPS" id="S16.012"/>
<dbReference type="SUPFAM" id="SSF50156">
    <property type="entry name" value="PDZ domain-like"/>
    <property type="match status" value="1"/>
</dbReference>
<proteinExistence type="inferred from homology"/>
<evidence type="ECO:0000313" key="4">
    <source>
        <dbReference type="EMBL" id="BAG29216.1"/>
    </source>
</evidence>
<keyword evidence="2" id="KW-1133">Transmembrane helix</keyword>
<dbReference type="InterPro" id="IPR020568">
    <property type="entry name" value="Ribosomal_Su5_D2-typ_SF"/>
</dbReference>
<dbReference type="InterPro" id="IPR008269">
    <property type="entry name" value="Lon_proteolytic"/>
</dbReference>
<feature type="domain" description="Lon proteolytic" evidence="3">
    <location>
        <begin position="260"/>
        <end position="359"/>
    </location>
</feature>
<dbReference type="PANTHER" id="PTHR10046">
    <property type="entry name" value="ATP DEPENDENT LON PROTEASE FAMILY MEMBER"/>
    <property type="match status" value="1"/>
</dbReference>
<gene>
    <name evidence="4" type="ordered locus">KRH_08690</name>
</gene>